<reference evidence="2" key="1">
    <citation type="submission" date="2015-01" db="EMBL/GenBank/DDBJ databases">
        <title>The Genome Sequence of Cladophialophora bantiana CBS 173.52.</title>
        <authorList>
            <consortium name="The Broad Institute Genomics Platform"/>
            <person name="Cuomo C."/>
            <person name="de Hoog S."/>
            <person name="Gorbushina A."/>
            <person name="Stielow B."/>
            <person name="Teixiera M."/>
            <person name="Abouelleil A."/>
            <person name="Chapman S.B."/>
            <person name="Priest M."/>
            <person name="Young S.K."/>
            <person name="Wortman J."/>
            <person name="Nusbaum C."/>
            <person name="Birren B."/>
        </authorList>
    </citation>
    <scope>NUCLEOTIDE SEQUENCE [LARGE SCALE GENOMIC DNA]</scope>
    <source>
        <strain evidence="2">CBS 173.52</strain>
    </source>
</reference>
<name>A0A0D2ET66_CLAB1</name>
<feature type="compositionally biased region" description="Polar residues" evidence="1">
    <location>
        <begin position="1"/>
        <end position="11"/>
    </location>
</feature>
<dbReference type="EMBL" id="KN846987">
    <property type="protein sequence ID" value="KIW93081.1"/>
    <property type="molecule type" value="Genomic_DNA"/>
</dbReference>
<keyword evidence="3" id="KW-1185">Reference proteome</keyword>
<dbReference type="Proteomes" id="UP000053789">
    <property type="component" value="Unassembled WGS sequence"/>
</dbReference>
<dbReference type="AlphaFoldDB" id="A0A0D2ET66"/>
<organism evidence="2 3">
    <name type="scientific">Cladophialophora bantiana (strain ATCC 10958 / CBS 173.52 / CDC B-1940 / NIH 8579)</name>
    <name type="common">Xylohypha bantiana</name>
    <dbReference type="NCBI Taxonomy" id="1442370"/>
    <lineage>
        <taxon>Eukaryota</taxon>
        <taxon>Fungi</taxon>
        <taxon>Dikarya</taxon>
        <taxon>Ascomycota</taxon>
        <taxon>Pezizomycotina</taxon>
        <taxon>Eurotiomycetes</taxon>
        <taxon>Chaetothyriomycetidae</taxon>
        <taxon>Chaetothyriales</taxon>
        <taxon>Herpotrichiellaceae</taxon>
        <taxon>Cladophialophora</taxon>
    </lineage>
</organism>
<proteinExistence type="predicted"/>
<sequence length="190" mass="21313">MALKSTLQSILNDDAGSVQPMAKGAISETHTPFNGGAGSSSSGDGQTAVMLPNEKPSNHASGAGQLTSPSPTMSISFIVSPEEPKEEFDDKGAPAGRPCHHYTEEHGFFVWYHRVDLGEDWRVVGKEFWEKFGKGRALVALQGLYYGFSKRKGVKSRRIRPDSRVPRMVEWTHKRYSWMRPEDRKRPQRH</sequence>
<evidence type="ECO:0000256" key="1">
    <source>
        <dbReference type="SAM" id="MobiDB-lite"/>
    </source>
</evidence>
<accession>A0A0D2ET66</accession>
<dbReference type="OrthoDB" id="3921745at2759"/>
<protein>
    <submittedName>
        <fullName evidence="2">Uncharacterized protein</fullName>
    </submittedName>
</protein>
<dbReference type="GeneID" id="27698614"/>
<feature type="compositionally biased region" description="Polar residues" evidence="1">
    <location>
        <begin position="58"/>
        <end position="75"/>
    </location>
</feature>
<dbReference type="HOGENOM" id="CLU_1427825_0_0_1"/>
<dbReference type="RefSeq" id="XP_016619750.1">
    <property type="nucleotide sequence ID" value="XM_016763426.1"/>
</dbReference>
<evidence type="ECO:0000313" key="2">
    <source>
        <dbReference type="EMBL" id="KIW93081.1"/>
    </source>
</evidence>
<feature type="region of interest" description="Disordered" evidence="1">
    <location>
        <begin position="1"/>
        <end position="75"/>
    </location>
</feature>
<evidence type="ECO:0000313" key="3">
    <source>
        <dbReference type="Proteomes" id="UP000053789"/>
    </source>
</evidence>
<gene>
    <name evidence="2" type="ORF">Z519_05686</name>
</gene>